<dbReference type="InterPro" id="IPR046336">
    <property type="entry name" value="Lon_prtase_N_sf"/>
</dbReference>
<comment type="caution">
    <text evidence="2">The sequence shown here is derived from an EMBL/GenBank/DDBJ whole genome shotgun (WGS) entry which is preliminary data.</text>
</comment>
<dbReference type="Proteomes" id="UP001153069">
    <property type="component" value="Unassembled WGS sequence"/>
</dbReference>
<evidence type="ECO:0000313" key="3">
    <source>
        <dbReference type="Proteomes" id="UP001153069"/>
    </source>
</evidence>
<evidence type="ECO:0000313" key="2">
    <source>
        <dbReference type="EMBL" id="CAB9523608.1"/>
    </source>
</evidence>
<proteinExistence type="predicted"/>
<feature type="signal peptide" evidence="1">
    <location>
        <begin position="1"/>
        <end position="21"/>
    </location>
</feature>
<dbReference type="InterPro" id="IPR015947">
    <property type="entry name" value="PUA-like_sf"/>
</dbReference>
<name>A0A9N8EMV9_9STRA</name>
<accession>A0A9N8EMV9</accession>
<reference evidence="2" key="1">
    <citation type="submission" date="2020-06" db="EMBL/GenBank/DDBJ databases">
        <authorList>
            <consortium name="Plant Systems Biology data submission"/>
        </authorList>
    </citation>
    <scope>NUCLEOTIDE SEQUENCE</scope>
    <source>
        <strain evidence="2">D6</strain>
    </source>
</reference>
<dbReference type="AlphaFoldDB" id="A0A9N8EMV9"/>
<sequence length="315" mass="34897">MFLTRQSQVISCLLMMAMASAFVTAPLKTKQALARSLESSTLLKDSERDEAAPLPLSTADLQRLMSMKSRHMTIPLLIMDAVVPGQTISFESADPKFLHLVNHVLEEDSEIGMIGLNPHTGQPLNVGVTLPVSPENVMFNPNTGAVTVHVQAKRRFEVQGEPWLHHNDDDEEEEDELPSSSLEAAFYMADVELIEDRQEEALADDVAVATQNLADQIPDLVGEWVHHLVATNRAEALRMESRMMELGPLPSSWRDQALWVAALLNPAQGAKTEEKVCLEIRPAMLSCHTNYERMVLATAALQSSIDHVSGKKRLF</sequence>
<evidence type="ECO:0000256" key="1">
    <source>
        <dbReference type="SAM" id="SignalP"/>
    </source>
</evidence>
<dbReference type="GO" id="GO:0008233">
    <property type="term" value="F:peptidase activity"/>
    <property type="evidence" value="ECO:0007669"/>
    <property type="project" value="UniProtKB-KW"/>
</dbReference>
<keyword evidence="2" id="KW-0645">Protease</keyword>
<organism evidence="2 3">
    <name type="scientific">Seminavis robusta</name>
    <dbReference type="NCBI Taxonomy" id="568900"/>
    <lineage>
        <taxon>Eukaryota</taxon>
        <taxon>Sar</taxon>
        <taxon>Stramenopiles</taxon>
        <taxon>Ochrophyta</taxon>
        <taxon>Bacillariophyta</taxon>
        <taxon>Bacillariophyceae</taxon>
        <taxon>Bacillariophycidae</taxon>
        <taxon>Naviculales</taxon>
        <taxon>Naviculaceae</taxon>
        <taxon>Seminavis</taxon>
    </lineage>
</organism>
<gene>
    <name evidence="2" type="ORF">SEMRO_1437_G272530.1</name>
</gene>
<feature type="chain" id="PRO_5040114964" evidence="1">
    <location>
        <begin position="22"/>
        <end position="315"/>
    </location>
</feature>
<dbReference type="EMBL" id="CAICTM010001435">
    <property type="protein sequence ID" value="CAB9523608.1"/>
    <property type="molecule type" value="Genomic_DNA"/>
</dbReference>
<dbReference type="GO" id="GO:0006508">
    <property type="term" value="P:proteolysis"/>
    <property type="evidence" value="ECO:0007669"/>
    <property type="project" value="UniProtKB-KW"/>
</dbReference>
<dbReference type="SUPFAM" id="SSF88697">
    <property type="entry name" value="PUA domain-like"/>
    <property type="match status" value="1"/>
</dbReference>
<keyword evidence="2" id="KW-0378">Hydrolase</keyword>
<keyword evidence="3" id="KW-1185">Reference proteome</keyword>
<keyword evidence="1" id="KW-0732">Signal</keyword>
<protein>
    <submittedName>
        <fullName evidence="2">ATP-dependent protease La (LON) domain</fullName>
    </submittedName>
</protein>
<dbReference type="Gene3D" id="2.30.130.40">
    <property type="entry name" value="LON domain-like"/>
    <property type="match status" value="1"/>
</dbReference>
<dbReference type="OrthoDB" id="48391at2759"/>